<feature type="binding site" evidence="9">
    <location>
        <position position="96"/>
    </location>
    <ligand>
        <name>Mg(2+)</name>
        <dbReference type="ChEBI" id="CHEBI:18420"/>
        <label>2</label>
    </ligand>
</feature>
<evidence type="ECO:0000256" key="5">
    <source>
        <dbReference type="ARBA" id="ARBA00022723"/>
    </source>
</evidence>
<dbReference type="InterPro" id="IPR020550">
    <property type="entry name" value="Inositol_monophosphatase_CS"/>
</dbReference>
<feature type="binding site" evidence="9">
    <location>
        <position position="230"/>
    </location>
    <ligand>
        <name>Mg(2+)</name>
        <dbReference type="ChEBI" id="CHEBI:18420"/>
        <label>2</label>
    </ligand>
</feature>
<feature type="binding site" evidence="9">
    <location>
        <position position="230"/>
    </location>
    <ligand>
        <name>substrate</name>
    </ligand>
</feature>
<feature type="binding site" evidence="9">
    <location>
        <position position="98"/>
    </location>
    <ligand>
        <name>Mg(2+)</name>
        <dbReference type="ChEBI" id="CHEBI:18420"/>
        <label>1</label>
    </ligand>
</feature>
<dbReference type="Gene3D" id="3.40.190.80">
    <property type="match status" value="1"/>
</dbReference>
<comment type="caution">
    <text evidence="10">The sequence shown here is derived from an EMBL/GenBank/DDBJ whole genome shotgun (WGS) entry which is preliminary data.</text>
</comment>
<gene>
    <name evidence="9" type="primary">cysQ</name>
    <name evidence="10" type="ORF">V3390_05185</name>
</gene>
<dbReference type="Gene3D" id="3.30.540.10">
    <property type="entry name" value="Fructose-1,6-Bisphosphatase, subunit A, domain 1"/>
    <property type="match status" value="1"/>
</dbReference>
<dbReference type="InterPro" id="IPR000760">
    <property type="entry name" value="Inositol_monophosphatase-like"/>
</dbReference>
<dbReference type="RefSeq" id="WP_331703662.1">
    <property type="nucleotide sequence ID" value="NZ_JAZHBO010000002.1"/>
</dbReference>
<keyword evidence="3 9" id="KW-1003">Cell membrane</keyword>
<evidence type="ECO:0000256" key="4">
    <source>
        <dbReference type="ARBA" id="ARBA00022519"/>
    </source>
</evidence>
<dbReference type="HAMAP" id="MF_02095">
    <property type="entry name" value="CysQ"/>
    <property type="match status" value="1"/>
</dbReference>
<dbReference type="GO" id="GO:0008441">
    <property type="term" value="F:3'(2'),5'-bisphosphate nucleotidase activity"/>
    <property type="evidence" value="ECO:0007669"/>
    <property type="project" value="UniProtKB-EC"/>
</dbReference>
<dbReference type="InterPro" id="IPR020583">
    <property type="entry name" value="Inositol_monoP_metal-BS"/>
</dbReference>
<evidence type="ECO:0000256" key="9">
    <source>
        <dbReference type="HAMAP-Rule" id="MF_02095"/>
    </source>
</evidence>
<sequence>MTDSNPTPRWSIPQMHSVLQCMATAGRAILDVYDSDQTVIATQKADRSPLTEADLASHRILAQGLADWGWLILSEEDTRNHAATTRSQADTLWLVDPLDGTKEFLRRSGEFAINVALVHQGEVIWGAVHAPVLQTTWFGGKHYGAWRMDADADPRQASAIRIAAPAQRPVRILASRDHRGDGEATVLARLDASEWGPATCIQQGSALKYSAIAQGDADFMLRLHPCMEWDVAAPQAILEAAGGAVFDLHGQPLRYNQSESLLVPSLVAIGDASLPWRLWMEPVSA</sequence>
<comment type="cofactor">
    <cofactor evidence="9">
        <name>Mg(2+)</name>
        <dbReference type="ChEBI" id="CHEBI:18420"/>
    </cofactor>
</comment>
<dbReference type="Proteomes" id="UP001356170">
    <property type="component" value="Unassembled WGS sequence"/>
</dbReference>
<organism evidence="10 11">
    <name type="scientific">Aquilutibacter rugosus</name>
    <dbReference type="NCBI Taxonomy" id="3115820"/>
    <lineage>
        <taxon>Bacteria</taxon>
        <taxon>Pseudomonadati</taxon>
        <taxon>Pseudomonadota</taxon>
        <taxon>Gammaproteobacteria</taxon>
        <taxon>Lysobacterales</taxon>
        <taxon>Lysobacteraceae</taxon>
        <taxon>Aquilutibacter</taxon>
    </lineage>
</organism>
<protein>
    <recommendedName>
        <fullName evidence="9">3'(2'),5'-bisphosphate nucleotidase CysQ</fullName>
        <ecNumber evidence="9">3.1.3.7</ecNumber>
    </recommendedName>
    <alternativeName>
        <fullName evidence="9">3'(2'),5-bisphosphonucleoside 3'(2')-phosphohydrolase</fullName>
    </alternativeName>
    <alternativeName>
        <fullName evidence="9">3'-phosphoadenosine 5'-phosphate phosphatase</fullName>
        <shortName evidence="9">PAP phosphatase</shortName>
    </alternativeName>
</protein>
<comment type="catalytic activity">
    <reaction evidence="1 9">
        <text>adenosine 3',5'-bisphosphate + H2O = AMP + phosphate</text>
        <dbReference type="Rhea" id="RHEA:10040"/>
        <dbReference type="ChEBI" id="CHEBI:15377"/>
        <dbReference type="ChEBI" id="CHEBI:43474"/>
        <dbReference type="ChEBI" id="CHEBI:58343"/>
        <dbReference type="ChEBI" id="CHEBI:456215"/>
        <dbReference type="EC" id="3.1.3.7"/>
    </reaction>
</comment>
<name>A0ABU7UYT9_9GAMM</name>
<feature type="binding site" evidence="9">
    <location>
        <position position="75"/>
    </location>
    <ligand>
        <name>Mg(2+)</name>
        <dbReference type="ChEBI" id="CHEBI:18420"/>
        <label>1</label>
    </ligand>
</feature>
<feature type="binding site" evidence="9">
    <location>
        <position position="99"/>
    </location>
    <ligand>
        <name>Mg(2+)</name>
        <dbReference type="ChEBI" id="CHEBI:18420"/>
        <label>2</label>
    </ligand>
</feature>
<comment type="function">
    <text evidence="9">Converts adenosine-3',5'-bisphosphate (PAP) to AMP.</text>
</comment>
<keyword evidence="4 9" id="KW-0997">Cell inner membrane</keyword>
<evidence type="ECO:0000256" key="1">
    <source>
        <dbReference type="ARBA" id="ARBA00001625"/>
    </source>
</evidence>
<dbReference type="PANTHER" id="PTHR43028:SF5">
    <property type="entry name" value="3'(2'),5'-BISPHOSPHATE NUCLEOTIDASE 1"/>
    <property type="match status" value="1"/>
</dbReference>
<keyword evidence="7 9" id="KW-0460">Magnesium</keyword>
<feature type="binding site" evidence="9">
    <location>
        <position position="96"/>
    </location>
    <ligand>
        <name>Mg(2+)</name>
        <dbReference type="ChEBI" id="CHEBI:18420"/>
        <label>1</label>
    </ligand>
</feature>
<proteinExistence type="inferred from homology"/>
<feature type="binding site" evidence="9">
    <location>
        <begin position="98"/>
        <end position="101"/>
    </location>
    <ligand>
        <name>substrate</name>
    </ligand>
</feature>
<evidence type="ECO:0000256" key="2">
    <source>
        <dbReference type="ARBA" id="ARBA00005289"/>
    </source>
</evidence>
<keyword evidence="8 9" id="KW-0472">Membrane</keyword>
<dbReference type="CDD" id="cd01638">
    <property type="entry name" value="CysQ"/>
    <property type="match status" value="1"/>
</dbReference>
<evidence type="ECO:0000256" key="8">
    <source>
        <dbReference type="ARBA" id="ARBA00023136"/>
    </source>
</evidence>
<evidence type="ECO:0000256" key="7">
    <source>
        <dbReference type="ARBA" id="ARBA00022842"/>
    </source>
</evidence>
<dbReference type="PRINTS" id="PR00377">
    <property type="entry name" value="IMPHPHTASES"/>
</dbReference>
<dbReference type="PROSITE" id="PS00629">
    <property type="entry name" value="IMP_1"/>
    <property type="match status" value="1"/>
</dbReference>
<evidence type="ECO:0000313" key="11">
    <source>
        <dbReference type="Proteomes" id="UP001356170"/>
    </source>
</evidence>
<evidence type="ECO:0000256" key="3">
    <source>
        <dbReference type="ARBA" id="ARBA00022475"/>
    </source>
</evidence>
<dbReference type="Pfam" id="PF00459">
    <property type="entry name" value="Inositol_P"/>
    <property type="match status" value="1"/>
</dbReference>
<dbReference type="InterPro" id="IPR050725">
    <property type="entry name" value="CysQ/Inositol_MonoPase"/>
</dbReference>
<keyword evidence="5 9" id="KW-0479">Metal-binding</keyword>
<keyword evidence="6 9" id="KW-0378">Hydrolase</keyword>
<accession>A0ABU7UYT9</accession>
<dbReference type="SUPFAM" id="SSF56655">
    <property type="entry name" value="Carbohydrate phosphatase"/>
    <property type="match status" value="1"/>
</dbReference>
<reference evidence="10 11" key="1">
    <citation type="submission" date="2024-01" db="EMBL/GenBank/DDBJ databases">
        <title>Novel species of the genus Luteimonas isolated from rivers.</title>
        <authorList>
            <person name="Lu H."/>
        </authorList>
    </citation>
    <scope>NUCLEOTIDE SEQUENCE [LARGE SCALE GENOMIC DNA]</scope>
    <source>
        <strain evidence="10 11">FXH3W</strain>
    </source>
</reference>
<evidence type="ECO:0000256" key="6">
    <source>
        <dbReference type="ARBA" id="ARBA00022801"/>
    </source>
</evidence>
<comment type="similarity">
    <text evidence="2 9">Belongs to the inositol monophosphatase superfamily. CysQ family.</text>
</comment>
<comment type="subcellular location">
    <subcellularLocation>
        <location evidence="9">Cell inner membrane</location>
        <topology evidence="9">Peripheral membrane protein</topology>
        <orientation evidence="9">Cytoplasmic side</orientation>
    </subcellularLocation>
</comment>
<dbReference type="PANTHER" id="PTHR43028">
    <property type="entry name" value="3'(2'),5'-BISPHOSPHATE NUCLEOTIDASE 1"/>
    <property type="match status" value="1"/>
</dbReference>
<dbReference type="PROSITE" id="PS00630">
    <property type="entry name" value="IMP_2"/>
    <property type="match status" value="1"/>
</dbReference>
<dbReference type="EC" id="3.1.3.7" evidence="9"/>
<keyword evidence="11" id="KW-1185">Reference proteome</keyword>
<evidence type="ECO:0000313" key="10">
    <source>
        <dbReference type="EMBL" id="MEF2155627.1"/>
    </source>
</evidence>
<feature type="binding site" evidence="9">
    <location>
        <position position="75"/>
    </location>
    <ligand>
        <name>substrate</name>
    </ligand>
</feature>
<dbReference type="InterPro" id="IPR006240">
    <property type="entry name" value="CysQ"/>
</dbReference>
<dbReference type="EMBL" id="JAZHBO010000002">
    <property type="protein sequence ID" value="MEF2155627.1"/>
    <property type="molecule type" value="Genomic_DNA"/>
</dbReference>